<organism evidence="1 2">
    <name type="scientific">Litoreibacter arenae DSM 19593</name>
    <dbReference type="NCBI Taxonomy" id="1123360"/>
    <lineage>
        <taxon>Bacteria</taxon>
        <taxon>Pseudomonadati</taxon>
        <taxon>Pseudomonadota</taxon>
        <taxon>Alphaproteobacteria</taxon>
        <taxon>Rhodobacterales</taxon>
        <taxon>Roseobacteraceae</taxon>
        <taxon>Litoreibacter</taxon>
    </lineage>
</organism>
<evidence type="ECO:0000313" key="1">
    <source>
        <dbReference type="EMBL" id="EPX80114.1"/>
    </source>
</evidence>
<sequence length="47" mass="5233">MRLLGKPRPVRWSVRVAQGTCGHVAIQYADRLPTHCRQGYSACQPPA</sequence>
<accession>S9S1P7</accession>
<name>S9S1P7_9RHOB</name>
<dbReference type="STRING" id="1123360.thalar_01452"/>
<proteinExistence type="predicted"/>
<comment type="caution">
    <text evidence="1">The sequence shown here is derived from an EMBL/GenBank/DDBJ whole genome shotgun (WGS) entry which is preliminary data.</text>
</comment>
<keyword evidence="2" id="KW-1185">Reference proteome</keyword>
<dbReference type="HOGENOM" id="CLU_3169894_0_0_5"/>
<reference evidence="2" key="1">
    <citation type="journal article" date="2013" name="Stand. Genomic Sci.">
        <title>Genome sequence of the Litoreibacter arenae type strain (DSM 19593(T)), a member of the Roseobacter clade isolated from sea sand.</title>
        <authorList>
            <person name="Riedel T."/>
            <person name="Fiebig A."/>
            <person name="Petersen J."/>
            <person name="Gronow S."/>
            <person name="Kyrpides N.C."/>
            <person name="Goker M."/>
            <person name="Klenk H.P."/>
        </authorList>
    </citation>
    <scope>NUCLEOTIDE SEQUENCE [LARGE SCALE GENOMIC DNA]</scope>
    <source>
        <strain evidence="2">DSM 19593</strain>
    </source>
</reference>
<protein>
    <submittedName>
        <fullName evidence="1">Uncharacterized protein</fullName>
    </submittedName>
</protein>
<evidence type="ECO:0000313" key="2">
    <source>
        <dbReference type="Proteomes" id="UP000015351"/>
    </source>
</evidence>
<dbReference type="AlphaFoldDB" id="S9S1P7"/>
<dbReference type="Proteomes" id="UP000015351">
    <property type="component" value="Unassembled WGS sequence"/>
</dbReference>
<gene>
    <name evidence="1" type="ORF">thalar_01452</name>
</gene>
<dbReference type="EMBL" id="AONI01000009">
    <property type="protein sequence ID" value="EPX80114.1"/>
    <property type="molecule type" value="Genomic_DNA"/>
</dbReference>